<accession>A0A420RHI4</accession>
<evidence type="ECO:0008006" key="4">
    <source>
        <dbReference type="Google" id="ProtNLM"/>
    </source>
</evidence>
<organism evidence="2 3">
    <name type="scientific">Fusarium oxysporum</name>
    <name type="common">Fusarium vascular wilt</name>
    <dbReference type="NCBI Taxonomy" id="5507"/>
    <lineage>
        <taxon>Eukaryota</taxon>
        <taxon>Fungi</taxon>
        <taxon>Dikarya</taxon>
        <taxon>Ascomycota</taxon>
        <taxon>Pezizomycotina</taxon>
        <taxon>Sordariomycetes</taxon>
        <taxon>Hypocreomycetidae</taxon>
        <taxon>Hypocreales</taxon>
        <taxon>Nectriaceae</taxon>
        <taxon>Fusarium</taxon>
        <taxon>Fusarium oxysporum species complex</taxon>
    </lineage>
</organism>
<dbReference type="VEuPathDB" id="FungiDB:FOMG_02793"/>
<evidence type="ECO:0000256" key="1">
    <source>
        <dbReference type="SAM" id="SignalP"/>
    </source>
</evidence>
<dbReference type="PANTHER" id="PTHR37049:SF4">
    <property type="entry name" value="RHODANESE DOMAIN-CONTAINING PROTEIN"/>
    <property type="match status" value="1"/>
</dbReference>
<evidence type="ECO:0000313" key="2">
    <source>
        <dbReference type="EMBL" id="RKL16403.1"/>
    </source>
</evidence>
<gene>
    <name evidence="2" type="ORF">BFJ68_g5016</name>
</gene>
<dbReference type="VEuPathDB" id="FungiDB:FOZG_02713"/>
<feature type="chain" id="PRO_5019482902" description="Bromo domain-containing protein" evidence="1">
    <location>
        <begin position="16"/>
        <end position="170"/>
    </location>
</feature>
<dbReference type="EMBL" id="MRCY01000018">
    <property type="protein sequence ID" value="RKL16403.1"/>
    <property type="molecule type" value="Genomic_DNA"/>
</dbReference>
<sequence>MIPSILLALAGVSFAALEPRQVMHQARNQPSFISSRDLSEAESEPCKFISQAYVEAEPEPGKPVVLAIPPSVGIACLKSVPLDKKRDLELLDYLEPLIGFQSTLEILADPPKEYLFPGVDVLGGFDKIRSKLENNKYETQYEVMTDLRSLVSFSNSLYNGVLTIIVCRCK</sequence>
<keyword evidence="1" id="KW-0732">Signal</keyword>
<dbReference type="VEuPathDB" id="FungiDB:HZS61_014462"/>
<dbReference type="Proteomes" id="UP000285860">
    <property type="component" value="Unassembled WGS sequence"/>
</dbReference>
<protein>
    <recommendedName>
        <fullName evidence="4">Bromo domain-containing protein</fullName>
    </recommendedName>
</protein>
<dbReference type="VEuPathDB" id="FungiDB:FOIG_06513"/>
<proteinExistence type="predicted"/>
<dbReference type="InterPro" id="IPR052766">
    <property type="entry name" value="S41A_metabolite_peptidase"/>
</dbReference>
<comment type="caution">
    <text evidence="2">The sequence shown here is derived from an EMBL/GenBank/DDBJ whole genome shotgun (WGS) entry which is preliminary data.</text>
</comment>
<reference evidence="2 3" key="1">
    <citation type="journal article" date="2018" name="Sci. Rep.">
        <title>Characterisation of pathogen-specific regions and novel effector candidates in Fusarium oxysporum f. sp. cepae.</title>
        <authorList>
            <person name="Armitage A.D."/>
            <person name="Taylor A."/>
            <person name="Sobczyk M.K."/>
            <person name="Baxter L."/>
            <person name="Greenfield B.P."/>
            <person name="Bates H.J."/>
            <person name="Wilson F."/>
            <person name="Jackson A.C."/>
            <person name="Ott S."/>
            <person name="Harrison R.J."/>
            <person name="Clarkson J.P."/>
        </authorList>
    </citation>
    <scope>NUCLEOTIDE SEQUENCE [LARGE SCALE GENOMIC DNA]</scope>
    <source>
        <strain evidence="2 3">Fo_A28</strain>
    </source>
</reference>
<name>A0A420RHI4_FUSOX</name>
<dbReference type="AlphaFoldDB" id="A0A420RHI4"/>
<evidence type="ECO:0000313" key="3">
    <source>
        <dbReference type="Proteomes" id="UP000285860"/>
    </source>
</evidence>
<feature type="signal peptide" evidence="1">
    <location>
        <begin position="1"/>
        <end position="15"/>
    </location>
</feature>
<dbReference type="VEuPathDB" id="FungiDB:FOC1_g10005827"/>
<dbReference type="VEuPathDB" id="FungiDB:FOC4_g10006639"/>
<dbReference type="VEuPathDB" id="FungiDB:FOXG_04355"/>
<dbReference type="PANTHER" id="PTHR37049">
    <property type="entry name" value="PEPTIDASE S41 FAMILY PROTEIN"/>
    <property type="match status" value="1"/>
</dbReference>